<evidence type="ECO:0000256" key="1">
    <source>
        <dbReference type="SAM" id="MobiDB-lite"/>
    </source>
</evidence>
<accession>A0A4C1UQM1</accession>
<proteinExistence type="predicted"/>
<name>A0A4C1UQM1_EUMVA</name>
<gene>
    <name evidence="2" type="ORF">EVAR_19777_1</name>
</gene>
<dbReference type="EMBL" id="BGZK01000210">
    <property type="protein sequence ID" value="GBP28735.1"/>
    <property type="molecule type" value="Genomic_DNA"/>
</dbReference>
<evidence type="ECO:0000313" key="3">
    <source>
        <dbReference type="Proteomes" id="UP000299102"/>
    </source>
</evidence>
<evidence type="ECO:0000313" key="2">
    <source>
        <dbReference type="EMBL" id="GBP28735.1"/>
    </source>
</evidence>
<dbReference type="AlphaFoldDB" id="A0A4C1UQM1"/>
<keyword evidence="3" id="KW-1185">Reference proteome</keyword>
<organism evidence="2 3">
    <name type="scientific">Eumeta variegata</name>
    <name type="common">Bagworm moth</name>
    <name type="synonym">Eumeta japonica</name>
    <dbReference type="NCBI Taxonomy" id="151549"/>
    <lineage>
        <taxon>Eukaryota</taxon>
        <taxon>Metazoa</taxon>
        <taxon>Ecdysozoa</taxon>
        <taxon>Arthropoda</taxon>
        <taxon>Hexapoda</taxon>
        <taxon>Insecta</taxon>
        <taxon>Pterygota</taxon>
        <taxon>Neoptera</taxon>
        <taxon>Endopterygota</taxon>
        <taxon>Lepidoptera</taxon>
        <taxon>Glossata</taxon>
        <taxon>Ditrysia</taxon>
        <taxon>Tineoidea</taxon>
        <taxon>Psychidae</taxon>
        <taxon>Oiketicinae</taxon>
        <taxon>Eumeta</taxon>
    </lineage>
</organism>
<comment type="caution">
    <text evidence="2">The sequence shown here is derived from an EMBL/GenBank/DDBJ whole genome shotgun (WGS) entry which is preliminary data.</text>
</comment>
<sequence length="118" mass="13182">MNSSIASENKNFSTIVNSPAIFLKRLFKNNFYEAAWQSVGAIGLRSLPWPACGAGGRDREPLHSIGASNVFEREFLTTCTTCTRSTGRMRTGKRNRYRQPDSPNPNPKSKRDDISKIS</sequence>
<feature type="compositionally biased region" description="Basic and acidic residues" evidence="1">
    <location>
        <begin position="109"/>
        <end position="118"/>
    </location>
</feature>
<reference evidence="2 3" key="1">
    <citation type="journal article" date="2019" name="Commun. Biol.">
        <title>The bagworm genome reveals a unique fibroin gene that provides high tensile strength.</title>
        <authorList>
            <person name="Kono N."/>
            <person name="Nakamura H."/>
            <person name="Ohtoshi R."/>
            <person name="Tomita M."/>
            <person name="Numata K."/>
            <person name="Arakawa K."/>
        </authorList>
    </citation>
    <scope>NUCLEOTIDE SEQUENCE [LARGE SCALE GENOMIC DNA]</scope>
</reference>
<feature type="region of interest" description="Disordered" evidence="1">
    <location>
        <begin position="83"/>
        <end position="118"/>
    </location>
</feature>
<dbReference type="Proteomes" id="UP000299102">
    <property type="component" value="Unassembled WGS sequence"/>
</dbReference>
<protein>
    <submittedName>
        <fullName evidence="2">Uncharacterized protein</fullName>
    </submittedName>
</protein>